<evidence type="ECO:0000256" key="2">
    <source>
        <dbReference type="SAM" id="Phobius"/>
    </source>
</evidence>
<organism evidence="3 4">
    <name type="scientific">Periconia digitata</name>
    <dbReference type="NCBI Taxonomy" id="1303443"/>
    <lineage>
        <taxon>Eukaryota</taxon>
        <taxon>Fungi</taxon>
        <taxon>Dikarya</taxon>
        <taxon>Ascomycota</taxon>
        <taxon>Pezizomycotina</taxon>
        <taxon>Dothideomycetes</taxon>
        <taxon>Pleosporomycetidae</taxon>
        <taxon>Pleosporales</taxon>
        <taxon>Massarineae</taxon>
        <taxon>Periconiaceae</taxon>
        <taxon>Periconia</taxon>
    </lineage>
</organism>
<proteinExistence type="predicted"/>
<feature type="region of interest" description="Disordered" evidence="1">
    <location>
        <begin position="1"/>
        <end position="80"/>
    </location>
</feature>
<keyword evidence="2" id="KW-0472">Membrane</keyword>
<keyword evidence="2" id="KW-1133">Transmembrane helix</keyword>
<comment type="caution">
    <text evidence="3">The sequence shown here is derived from an EMBL/GenBank/DDBJ whole genome shotgun (WGS) entry which is preliminary data.</text>
</comment>
<protein>
    <submittedName>
        <fullName evidence="3">Uncharacterized protein</fullName>
    </submittedName>
</protein>
<dbReference type="Proteomes" id="UP001152607">
    <property type="component" value="Unassembled WGS sequence"/>
</dbReference>
<sequence length="632" mass="70304">MAGPGMSTTPNASASAAQSLPLHQLGTVPRRVSVAQASNSVSKAAPQHQQSSRQPSPAQSSSTGHQQKHVGPNPGQSSGLKARTFSMAWKSPEMKNSVKRFDENQHGRIPGSHLAADGEYRRAIANLEDSNKNLVHKDWKVPRISNDANNPYNDVLPCRIRLITFNDDGKPMNNAQPREFADSTDFKNFMENTPPNTPTRRLYLLEGVGPEYVATLGTHLDIDPAFFLRHQRTALWEGRHRGGNTAQLASVEDHNNSFMIEFAENLYFVEAPSSRSLRNPNDNRHINMSKMPEFTQDLDRVGIMHRKASFWSRKCPGGWNALILMDPGLTRKTVGTIDKTVILVGRSSGAKPIALETELFQGGYLDCVPYQTIGQAKNAQAPPRTCMLDDLCHYWQKHGGMVSGLSDGMKTSSILVTVCLQKIIASNYMILIGYLEANVNELETAILLYPVQEKRKHQTMQVTEQWAILQSWSHRFPEYNGMIDDILDWHFKAASGCDAKVIEEWEKCTNDFKAIKRRLDILRDRTQLLSDSFVGLASMAGIQESLDEAKAVKLLTVLGFFFVPLSLVSSLFAMPNKDTLINVPSTGVLSGFRYYALIAFTVSGGMTFFVVCYIWGLNVLLRSVANAAKLKK</sequence>
<feature type="transmembrane region" description="Helical" evidence="2">
    <location>
        <begin position="594"/>
        <end position="621"/>
    </location>
</feature>
<feature type="compositionally biased region" description="Polar residues" evidence="1">
    <location>
        <begin position="1"/>
        <end position="18"/>
    </location>
</feature>
<dbReference type="EMBL" id="CAOQHR010000003">
    <property type="protein sequence ID" value="CAI6332887.1"/>
    <property type="molecule type" value="Genomic_DNA"/>
</dbReference>
<dbReference type="AlphaFoldDB" id="A0A9W4XU32"/>
<name>A0A9W4XU32_9PLEO</name>
<reference evidence="3" key="1">
    <citation type="submission" date="2023-01" db="EMBL/GenBank/DDBJ databases">
        <authorList>
            <person name="Van Ghelder C."/>
            <person name="Rancurel C."/>
        </authorList>
    </citation>
    <scope>NUCLEOTIDE SEQUENCE</scope>
    <source>
        <strain evidence="3">CNCM I-4278</strain>
    </source>
</reference>
<keyword evidence="4" id="KW-1185">Reference proteome</keyword>
<evidence type="ECO:0000313" key="3">
    <source>
        <dbReference type="EMBL" id="CAI6332887.1"/>
    </source>
</evidence>
<evidence type="ECO:0000313" key="4">
    <source>
        <dbReference type="Proteomes" id="UP001152607"/>
    </source>
</evidence>
<gene>
    <name evidence="3" type="ORF">PDIGIT_LOCUS5920</name>
</gene>
<feature type="transmembrane region" description="Helical" evidence="2">
    <location>
        <begin position="554"/>
        <end position="574"/>
    </location>
</feature>
<evidence type="ECO:0000256" key="1">
    <source>
        <dbReference type="SAM" id="MobiDB-lite"/>
    </source>
</evidence>
<dbReference type="Gene3D" id="1.20.58.340">
    <property type="entry name" value="Magnesium transport protein CorA, transmembrane region"/>
    <property type="match status" value="1"/>
</dbReference>
<accession>A0A9W4XU32</accession>
<feature type="compositionally biased region" description="Low complexity" evidence="1">
    <location>
        <begin position="44"/>
        <end position="62"/>
    </location>
</feature>
<keyword evidence="2" id="KW-0812">Transmembrane</keyword>
<dbReference type="OrthoDB" id="3789179at2759"/>